<evidence type="ECO:0000259" key="5">
    <source>
        <dbReference type="Pfam" id="PF25600"/>
    </source>
</evidence>
<reference evidence="6" key="1">
    <citation type="submission" date="2023-08" db="EMBL/GenBank/DDBJ databases">
        <title>Chromosome-level Genome Assembly of mud carp (Cirrhinus molitorella).</title>
        <authorList>
            <person name="Liu H."/>
        </authorList>
    </citation>
    <scope>NUCLEOTIDE SEQUENCE</scope>
    <source>
        <strain evidence="6">Prfri</strain>
        <tissue evidence="6">Muscle</tissue>
    </source>
</reference>
<organism evidence="6 7">
    <name type="scientific">Cirrhinus molitorella</name>
    <name type="common">mud carp</name>
    <dbReference type="NCBI Taxonomy" id="172907"/>
    <lineage>
        <taxon>Eukaryota</taxon>
        <taxon>Metazoa</taxon>
        <taxon>Chordata</taxon>
        <taxon>Craniata</taxon>
        <taxon>Vertebrata</taxon>
        <taxon>Euteleostomi</taxon>
        <taxon>Actinopterygii</taxon>
        <taxon>Neopterygii</taxon>
        <taxon>Teleostei</taxon>
        <taxon>Ostariophysi</taxon>
        <taxon>Cypriniformes</taxon>
        <taxon>Cyprinidae</taxon>
        <taxon>Labeoninae</taxon>
        <taxon>Labeonini</taxon>
        <taxon>Cirrhinus</taxon>
    </lineage>
</organism>
<evidence type="ECO:0000256" key="2">
    <source>
        <dbReference type="ARBA" id="ARBA00022771"/>
    </source>
</evidence>
<dbReference type="Pfam" id="PF25600">
    <property type="entry name" value="TRIM_CC"/>
    <property type="match status" value="1"/>
</dbReference>
<dbReference type="PANTHER" id="PTHR25465:SF5">
    <property type="entry name" value="E3 UBIQUITIN_ISG15 LIGASE TRIM25-RELATED"/>
    <property type="match status" value="1"/>
</dbReference>
<keyword evidence="7" id="KW-1185">Reference proteome</keyword>
<name>A0AA88NZH0_9TELE</name>
<dbReference type="GO" id="GO:0008270">
    <property type="term" value="F:zinc ion binding"/>
    <property type="evidence" value="ECO:0007669"/>
    <property type="project" value="UniProtKB-KW"/>
</dbReference>
<keyword evidence="2" id="KW-0863">Zinc-finger</keyword>
<comment type="caution">
    <text evidence="6">The sequence shown here is derived from an EMBL/GenBank/DDBJ whole genome shotgun (WGS) entry which is preliminary data.</text>
</comment>
<evidence type="ECO:0000256" key="4">
    <source>
        <dbReference type="SAM" id="Coils"/>
    </source>
</evidence>
<dbReference type="Proteomes" id="UP001187343">
    <property type="component" value="Unassembled WGS sequence"/>
</dbReference>
<accession>A0AA88NZH0</accession>
<keyword evidence="3" id="KW-0862">Zinc</keyword>
<proteinExistence type="predicted"/>
<keyword evidence="4" id="KW-0175">Coiled coil</keyword>
<evidence type="ECO:0000256" key="3">
    <source>
        <dbReference type="ARBA" id="ARBA00022833"/>
    </source>
</evidence>
<protein>
    <recommendedName>
        <fullName evidence="5">TRIM8/14/16/25/29/45/65 coiled-coil region domain-containing protein</fullName>
    </recommendedName>
</protein>
<evidence type="ECO:0000313" key="6">
    <source>
        <dbReference type="EMBL" id="KAK2869695.1"/>
    </source>
</evidence>
<dbReference type="AlphaFoldDB" id="A0AA88NZH0"/>
<keyword evidence="1" id="KW-0479">Metal-binding</keyword>
<feature type="domain" description="TRIM8/14/16/25/29/45/65 coiled-coil region" evidence="5">
    <location>
        <begin position="17"/>
        <end position="152"/>
    </location>
</feature>
<dbReference type="InterPro" id="IPR058030">
    <property type="entry name" value="TRIM8/14/16/25/29/45/65_CC"/>
</dbReference>
<sequence>MKQMTLKPTQMKYRKIIQEREKEIKKLRKSVDSYKRSVQTAVTNSESFFTELIRSIERSRSELIRLIRDQEKQAVSRAEGRMEQLKLEINDLQRRDAELDQLSHTQDHIQFLQSFPVPPEYTNQPITISTRFSFIGKSISKLKEKLENFCKEEIEQISDIVTYFEIIPLKLWKTRQDFLQYCSAVLVLLMKSKCEELTWTAGKGETSVRLCLLDMNPGVGQELK</sequence>
<dbReference type="EMBL" id="JAUYZG010000024">
    <property type="protein sequence ID" value="KAK2869695.1"/>
    <property type="molecule type" value="Genomic_DNA"/>
</dbReference>
<feature type="coiled-coil region" evidence="4">
    <location>
        <begin position="17"/>
        <end position="102"/>
    </location>
</feature>
<gene>
    <name evidence="6" type="ORF">Q8A67_024087</name>
</gene>
<evidence type="ECO:0000256" key="1">
    <source>
        <dbReference type="ARBA" id="ARBA00022723"/>
    </source>
</evidence>
<dbReference type="PANTHER" id="PTHR25465">
    <property type="entry name" value="B-BOX DOMAIN CONTAINING"/>
    <property type="match status" value="1"/>
</dbReference>
<dbReference type="InterPro" id="IPR051051">
    <property type="entry name" value="E3_ubiq-ligase_TRIM/RNF"/>
</dbReference>
<evidence type="ECO:0000313" key="7">
    <source>
        <dbReference type="Proteomes" id="UP001187343"/>
    </source>
</evidence>